<dbReference type="RefSeq" id="WP_188374108.1">
    <property type="nucleotide sequence ID" value="NZ_BMDQ01000001.1"/>
</dbReference>
<gene>
    <name evidence="2" type="ORF">GCM10011444_15430</name>
</gene>
<accession>A0ABQ2BYR8</accession>
<evidence type="ECO:0000313" key="2">
    <source>
        <dbReference type="EMBL" id="GGI57234.1"/>
    </source>
</evidence>
<dbReference type="EMBL" id="BMDQ01000001">
    <property type="protein sequence ID" value="GGI57234.1"/>
    <property type="molecule type" value="Genomic_DNA"/>
</dbReference>
<evidence type="ECO:0000256" key="1">
    <source>
        <dbReference type="SAM" id="SignalP"/>
    </source>
</evidence>
<organism evidence="2 3">
    <name type="scientific">Winogradskyella haliclonae</name>
    <dbReference type="NCBI Taxonomy" id="2048558"/>
    <lineage>
        <taxon>Bacteria</taxon>
        <taxon>Pseudomonadati</taxon>
        <taxon>Bacteroidota</taxon>
        <taxon>Flavobacteriia</taxon>
        <taxon>Flavobacteriales</taxon>
        <taxon>Flavobacteriaceae</taxon>
        <taxon>Winogradskyella</taxon>
    </lineage>
</organism>
<reference evidence="3" key="1">
    <citation type="journal article" date="2019" name="Int. J. Syst. Evol. Microbiol.">
        <title>The Global Catalogue of Microorganisms (GCM) 10K type strain sequencing project: providing services to taxonomists for standard genome sequencing and annotation.</title>
        <authorList>
            <consortium name="The Broad Institute Genomics Platform"/>
            <consortium name="The Broad Institute Genome Sequencing Center for Infectious Disease"/>
            <person name="Wu L."/>
            <person name="Ma J."/>
        </authorList>
    </citation>
    <scope>NUCLEOTIDE SEQUENCE [LARGE SCALE GENOMIC DNA]</scope>
    <source>
        <strain evidence="3">CCM 8681</strain>
    </source>
</reference>
<evidence type="ECO:0000313" key="3">
    <source>
        <dbReference type="Proteomes" id="UP000624701"/>
    </source>
</evidence>
<proteinExistence type="predicted"/>
<comment type="caution">
    <text evidence="2">The sequence shown here is derived from an EMBL/GenBank/DDBJ whole genome shotgun (WGS) entry which is preliminary data.</text>
</comment>
<dbReference type="Pfam" id="PF14064">
    <property type="entry name" value="HmuY"/>
    <property type="match status" value="1"/>
</dbReference>
<keyword evidence="3" id="KW-1185">Reference proteome</keyword>
<dbReference type="Proteomes" id="UP000624701">
    <property type="component" value="Unassembled WGS sequence"/>
</dbReference>
<name>A0ABQ2BYR8_9FLAO</name>
<sequence>MRKFKFLSLFALLTILITSCSSDDDGQTLVPIESEQITNLFADITGGGMGQPDEGPFTKFDFESGSITTSDTDWDIAFRSTAIIVNGGTTQGTVGEPERNGNAAAYVAEDTFANVTEVDESLFRQDSPTELAIIRASGMGWYTYTGPPPFGTNLILPTPGRVLVFRTRDGKYAKVSIDSYYRDNPPEDQLDALVNEPRYYTFDYVYQPNEGVTTFE</sequence>
<feature type="signal peptide" evidence="1">
    <location>
        <begin position="1"/>
        <end position="22"/>
    </location>
</feature>
<keyword evidence="1" id="KW-0732">Signal</keyword>
<feature type="chain" id="PRO_5046816258" description="HmuY protein" evidence="1">
    <location>
        <begin position="23"/>
        <end position="216"/>
    </location>
</feature>
<dbReference type="CDD" id="cd12105">
    <property type="entry name" value="HmuY"/>
    <property type="match status" value="1"/>
</dbReference>
<evidence type="ECO:0008006" key="4">
    <source>
        <dbReference type="Google" id="ProtNLM"/>
    </source>
</evidence>
<dbReference type="InterPro" id="IPR025921">
    <property type="entry name" value="HmuY"/>
</dbReference>
<protein>
    <recommendedName>
        <fullName evidence="4">HmuY protein</fullName>
    </recommendedName>
</protein>
<dbReference type="PROSITE" id="PS51257">
    <property type="entry name" value="PROKAR_LIPOPROTEIN"/>
    <property type="match status" value="1"/>
</dbReference>